<dbReference type="Proteomes" id="UP000306912">
    <property type="component" value="Unassembled WGS sequence"/>
</dbReference>
<dbReference type="GO" id="GO:0000917">
    <property type="term" value="P:division septum assembly"/>
    <property type="evidence" value="ECO:0007669"/>
    <property type="project" value="UniProtKB-KW"/>
</dbReference>
<name>A0A5R8QF29_9FIRM</name>
<gene>
    <name evidence="5" type="primary">sepF</name>
    <name evidence="6" type="ORF">FEZ08_03070</name>
</gene>
<comment type="function">
    <text evidence="4 5">Cell division protein that is part of the divisome complex and is recruited early to the Z-ring. Probably stimulates Z-ring formation, perhaps through the cross-linking of FtsZ protofilaments. Its function overlaps with FtsA.</text>
</comment>
<keyword evidence="7" id="KW-1185">Reference proteome</keyword>
<protein>
    <recommendedName>
        <fullName evidence="5">Cell division protein SepF</fullName>
    </recommendedName>
</protein>
<comment type="similarity">
    <text evidence="5">Belongs to the SepF family.</text>
</comment>
<dbReference type="InterPro" id="IPR038594">
    <property type="entry name" value="SepF-like_sf"/>
</dbReference>
<evidence type="ECO:0000313" key="7">
    <source>
        <dbReference type="Proteomes" id="UP000306912"/>
    </source>
</evidence>
<dbReference type="InParanoid" id="A0A5R8QF29"/>
<proteinExistence type="inferred from homology"/>
<dbReference type="PANTHER" id="PTHR35798:SF1">
    <property type="entry name" value="CELL DIVISION PROTEIN SEPF"/>
    <property type="match status" value="1"/>
</dbReference>
<dbReference type="InterPro" id="IPR023052">
    <property type="entry name" value="Cell_div_SepF"/>
</dbReference>
<keyword evidence="3 5" id="KW-0131">Cell cycle</keyword>
<dbReference type="InterPro" id="IPR007561">
    <property type="entry name" value="Cell_div_SepF/SepF-rel"/>
</dbReference>
<evidence type="ECO:0000313" key="6">
    <source>
        <dbReference type="EMBL" id="TLG76615.1"/>
    </source>
</evidence>
<keyword evidence="1 5" id="KW-0132">Cell division</keyword>
<dbReference type="OrthoDB" id="9815206at2"/>
<dbReference type="Pfam" id="PF04472">
    <property type="entry name" value="SepF"/>
    <property type="match status" value="1"/>
</dbReference>
<reference evidence="6 7" key="1">
    <citation type="submission" date="2019-05" db="EMBL/GenBank/DDBJ databases">
        <title>Culicoidintestinum kansasii gen. nov., sp. nov. from the gastrointestinal tract of the biting midge, Culicoides sonorensis.</title>
        <authorList>
            <person name="Neupane S."/>
            <person name="Ghosh A."/>
            <person name="Gunther S."/>
            <person name="Martin K."/>
            <person name="Zurek L."/>
        </authorList>
    </citation>
    <scope>NUCLEOTIDE SEQUENCE [LARGE SCALE GENOMIC DNA]</scope>
    <source>
        <strain evidence="6 7">CS-1</strain>
    </source>
</reference>
<dbReference type="PANTHER" id="PTHR35798">
    <property type="entry name" value="CELL DIVISION PROTEIN SEPF"/>
    <property type="match status" value="1"/>
</dbReference>
<organism evidence="6 7">
    <name type="scientific">Culicoidibacter larvae</name>
    <dbReference type="NCBI Taxonomy" id="2579976"/>
    <lineage>
        <taxon>Bacteria</taxon>
        <taxon>Bacillati</taxon>
        <taxon>Bacillota</taxon>
        <taxon>Culicoidibacteria</taxon>
        <taxon>Culicoidibacterales</taxon>
        <taxon>Culicoidibacteraceae</taxon>
        <taxon>Culicoidibacter</taxon>
    </lineage>
</organism>
<keyword evidence="5" id="KW-0963">Cytoplasm</keyword>
<evidence type="ECO:0000256" key="2">
    <source>
        <dbReference type="ARBA" id="ARBA00023210"/>
    </source>
</evidence>
<dbReference type="GO" id="GO:0043093">
    <property type="term" value="P:FtsZ-dependent cytokinesis"/>
    <property type="evidence" value="ECO:0007669"/>
    <property type="project" value="UniProtKB-UniRule"/>
</dbReference>
<dbReference type="FunCoup" id="A0A5R8QF29">
    <property type="interactions" value="12"/>
</dbReference>
<comment type="subunit">
    <text evidence="5">Homodimer. Interacts with FtsZ.</text>
</comment>
<dbReference type="HAMAP" id="MF_01197">
    <property type="entry name" value="SepF"/>
    <property type="match status" value="1"/>
</dbReference>
<evidence type="ECO:0000256" key="4">
    <source>
        <dbReference type="ARBA" id="ARBA00044936"/>
    </source>
</evidence>
<keyword evidence="2 5" id="KW-0717">Septation</keyword>
<dbReference type="RefSeq" id="WP_138190252.1">
    <property type="nucleotide sequence ID" value="NZ_VBWP01000002.1"/>
</dbReference>
<sequence>MAINDKLKKWFTTEDEEYDDDDYMEEDDFVPPVVARGNESEEELSERRSKNDMLMEALRGKGAQMILAEPKAYSEAQEIADHLLQKRGVIVNLQRIAPDQAKRIVDFLSGAVYTIAGDLQKIGPNIFLCAPNNFGVAGKISDDDSTKKVY</sequence>
<evidence type="ECO:0000256" key="1">
    <source>
        <dbReference type="ARBA" id="ARBA00022618"/>
    </source>
</evidence>
<comment type="subcellular location">
    <subcellularLocation>
        <location evidence="5">Cytoplasm</location>
    </subcellularLocation>
    <text evidence="5">Localizes to the division site, in a FtsZ-dependent manner.</text>
</comment>
<dbReference type="EMBL" id="VBWP01000002">
    <property type="protein sequence ID" value="TLG76615.1"/>
    <property type="molecule type" value="Genomic_DNA"/>
</dbReference>
<accession>A0A5R8QF29</accession>
<dbReference type="Gene3D" id="3.30.110.150">
    <property type="entry name" value="SepF-like protein"/>
    <property type="match status" value="1"/>
</dbReference>
<evidence type="ECO:0000256" key="3">
    <source>
        <dbReference type="ARBA" id="ARBA00023306"/>
    </source>
</evidence>
<dbReference type="GO" id="GO:0005737">
    <property type="term" value="C:cytoplasm"/>
    <property type="evidence" value="ECO:0007669"/>
    <property type="project" value="UniProtKB-SubCell"/>
</dbReference>
<dbReference type="AlphaFoldDB" id="A0A5R8QF29"/>
<comment type="caution">
    <text evidence="6">The sequence shown here is derived from an EMBL/GenBank/DDBJ whole genome shotgun (WGS) entry which is preliminary data.</text>
</comment>
<evidence type="ECO:0000256" key="5">
    <source>
        <dbReference type="HAMAP-Rule" id="MF_01197"/>
    </source>
</evidence>